<proteinExistence type="predicted"/>
<evidence type="ECO:0000313" key="3">
    <source>
        <dbReference type="Proteomes" id="UP001556367"/>
    </source>
</evidence>
<name>A0ABR3JIJ2_9AGAR</name>
<keyword evidence="3" id="KW-1185">Reference proteome</keyword>
<feature type="region of interest" description="Disordered" evidence="1">
    <location>
        <begin position="24"/>
        <end position="48"/>
    </location>
</feature>
<evidence type="ECO:0000313" key="2">
    <source>
        <dbReference type="EMBL" id="KAL0955580.1"/>
    </source>
</evidence>
<sequence>MTFPLTPNTLVDDQDWAIFARDEEEVDGHPPKSGSNANFPTPPLTPVSPRSSFPFDSTLVAGESDTTIVSVSTTFHPSAGLLSTILPDLVLLSTDLVFFYVHEPVLLAASNNKFSSLLPMETAQSRLNSSPAPTEDELIQLLVVPEPSAVLNVVLHIVYGLSPARHSPSYTTLAAAVNCMPTYGIALRPLLNPSSKPLVGRRTPPPSPSHLYALLVNHAPAHALELYTLAAAHDLPELARAPSAYLHGLRVCEIPDEALQRMGGVYFARLVRMQLLRIDMLKRAVVQPPRSHVPTRTCTEEDTASLVRAWGLVAASLVWDAVPDSSVVNLEAAFRALSMHLTCLECAQEFNSHLNTVLKIWAQAPTTISC</sequence>
<gene>
    <name evidence="2" type="ORF">HGRIS_001817</name>
</gene>
<reference evidence="3" key="1">
    <citation type="submission" date="2024-06" db="EMBL/GenBank/DDBJ databases">
        <title>Multi-omics analyses provide insights into the biosynthesis of the anticancer antibiotic pleurotin in Hohenbuehelia grisea.</title>
        <authorList>
            <person name="Weaver J.A."/>
            <person name="Alberti F."/>
        </authorList>
    </citation>
    <scope>NUCLEOTIDE SEQUENCE [LARGE SCALE GENOMIC DNA]</scope>
    <source>
        <strain evidence="3">T-177</strain>
    </source>
</reference>
<comment type="caution">
    <text evidence="2">The sequence shown here is derived from an EMBL/GenBank/DDBJ whole genome shotgun (WGS) entry which is preliminary data.</text>
</comment>
<accession>A0ABR3JIJ2</accession>
<protein>
    <recommendedName>
        <fullName evidence="4">BTB domain-containing protein</fullName>
    </recommendedName>
</protein>
<dbReference type="EMBL" id="JASNQZ010000006">
    <property type="protein sequence ID" value="KAL0955580.1"/>
    <property type="molecule type" value="Genomic_DNA"/>
</dbReference>
<evidence type="ECO:0000256" key="1">
    <source>
        <dbReference type="SAM" id="MobiDB-lite"/>
    </source>
</evidence>
<organism evidence="2 3">
    <name type="scientific">Hohenbuehelia grisea</name>
    <dbReference type="NCBI Taxonomy" id="104357"/>
    <lineage>
        <taxon>Eukaryota</taxon>
        <taxon>Fungi</taxon>
        <taxon>Dikarya</taxon>
        <taxon>Basidiomycota</taxon>
        <taxon>Agaricomycotina</taxon>
        <taxon>Agaricomycetes</taxon>
        <taxon>Agaricomycetidae</taxon>
        <taxon>Agaricales</taxon>
        <taxon>Pleurotineae</taxon>
        <taxon>Pleurotaceae</taxon>
        <taxon>Hohenbuehelia</taxon>
    </lineage>
</organism>
<evidence type="ECO:0008006" key="4">
    <source>
        <dbReference type="Google" id="ProtNLM"/>
    </source>
</evidence>
<dbReference type="Proteomes" id="UP001556367">
    <property type="component" value="Unassembled WGS sequence"/>
</dbReference>